<evidence type="ECO:0000313" key="1">
    <source>
        <dbReference type="EMBL" id="NEW06115.1"/>
    </source>
</evidence>
<dbReference type="RefSeq" id="WP_163944364.1">
    <property type="nucleotide sequence ID" value="NZ_JAAIKC010000002.1"/>
</dbReference>
<protein>
    <submittedName>
        <fullName evidence="1">Uncharacterized protein</fullName>
    </submittedName>
</protein>
<sequence>MEIGVFKEGNYHVLEFGFSEGIAPELVVSPGHQDIYAPTLFDGHEEPDPMRIHSGNAYPVGYPIMAMVNGPGVQKVNLIEAELKDEIGAAVPFLINSPDKDDHLDTEVILMPTKPLQLDMTYQARVKLTATMKDGTIRQFDKNWSFRTEPKVGLGVLKLHKDAVSYAIQQANFGLNHSHTVTFGLSDDNYKLDMISFPMKQNPRL</sequence>
<dbReference type="AlphaFoldDB" id="A0A6G3ZVH8"/>
<gene>
    <name evidence="1" type="ORF">GK047_08845</name>
</gene>
<name>A0A6G3ZVH8_9BACL</name>
<accession>A0A6G3ZVH8</accession>
<reference evidence="1" key="1">
    <citation type="submission" date="2020-02" db="EMBL/GenBank/DDBJ databases">
        <authorList>
            <person name="Shen X.-R."/>
            <person name="Zhang Y.-X."/>
        </authorList>
    </citation>
    <scope>NUCLEOTIDE SEQUENCE</scope>
    <source>
        <strain evidence="1">SYP-B3998</strain>
    </source>
</reference>
<dbReference type="EMBL" id="JAAIKC010000002">
    <property type="protein sequence ID" value="NEW06115.1"/>
    <property type="molecule type" value="Genomic_DNA"/>
</dbReference>
<organism evidence="1">
    <name type="scientific">Paenibacillus sp. SYP-B3998</name>
    <dbReference type="NCBI Taxonomy" id="2678564"/>
    <lineage>
        <taxon>Bacteria</taxon>
        <taxon>Bacillati</taxon>
        <taxon>Bacillota</taxon>
        <taxon>Bacilli</taxon>
        <taxon>Bacillales</taxon>
        <taxon>Paenibacillaceae</taxon>
        <taxon>Paenibacillus</taxon>
    </lineage>
</organism>
<proteinExistence type="predicted"/>
<comment type="caution">
    <text evidence="1">The sequence shown here is derived from an EMBL/GenBank/DDBJ whole genome shotgun (WGS) entry which is preliminary data.</text>
</comment>